<reference evidence="1" key="1">
    <citation type="journal article" date="2016" name="Insect Biochem. Mol. Biol.">
        <title>Multifaceted biological insights from a draft genome sequence of the tobacco hornworm moth, Manduca sexta.</title>
        <authorList>
            <person name="Kanost M.R."/>
            <person name="Arrese E.L."/>
            <person name="Cao X."/>
            <person name="Chen Y.R."/>
            <person name="Chellapilla S."/>
            <person name="Goldsmith M.R."/>
            <person name="Grosse-Wilde E."/>
            <person name="Heckel D.G."/>
            <person name="Herndon N."/>
            <person name="Jiang H."/>
            <person name="Papanicolaou A."/>
            <person name="Qu J."/>
            <person name="Soulages J.L."/>
            <person name="Vogel H."/>
            <person name="Walters J."/>
            <person name="Waterhouse R.M."/>
            <person name="Ahn S.J."/>
            <person name="Almeida F.C."/>
            <person name="An C."/>
            <person name="Aqrawi P."/>
            <person name="Bretschneider A."/>
            <person name="Bryant W.B."/>
            <person name="Bucks S."/>
            <person name="Chao H."/>
            <person name="Chevignon G."/>
            <person name="Christen J.M."/>
            <person name="Clarke D.F."/>
            <person name="Dittmer N.T."/>
            <person name="Ferguson L.C.F."/>
            <person name="Garavelou S."/>
            <person name="Gordon K.H.J."/>
            <person name="Gunaratna R.T."/>
            <person name="Han Y."/>
            <person name="Hauser F."/>
            <person name="He Y."/>
            <person name="Heidel-Fischer H."/>
            <person name="Hirsh A."/>
            <person name="Hu Y."/>
            <person name="Jiang H."/>
            <person name="Kalra D."/>
            <person name="Klinner C."/>
            <person name="Konig C."/>
            <person name="Kovar C."/>
            <person name="Kroll A.R."/>
            <person name="Kuwar S.S."/>
            <person name="Lee S.L."/>
            <person name="Lehman R."/>
            <person name="Li K."/>
            <person name="Li Z."/>
            <person name="Liang H."/>
            <person name="Lovelace S."/>
            <person name="Lu Z."/>
            <person name="Mansfield J.H."/>
            <person name="McCulloch K.J."/>
            <person name="Mathew T."/>
            <person name="Morton B."/>
            <person name="Muzny D.M."/>
            <person name="Neunemann D."/>
            <person name="Ongeri F."/>
            <person name="Pauchet Y."/>
            <person name="Pu L.L."/>
            <person name="Pyrousis I."/>
            <person name="Rao X.J."/>
            <person name="Redding A."/>
            <person name="Roesel C."/>
            <person name="Sanchez-Gracia A."/>
            <person name="Schaack S."/>
            <person name="Shukla A."/>
            <person name="Tetreau G."/>
            <person name="Wang Y."/>
            <person name="Xiong G.H."/>
            <person name="Traut W."/>
            <person name="Walsh T.K."/>
            <person name="Worley K.C."/>
            <person name="Wu D."/>
            <person name="Wu W."/>
            <person name="Wu Y.Q."/>
            <person name="Zhang X."/>
            <person name="Zou Z."/>
            <person name="Zucker H."/>
            <person name="Briscoe A.D."/>
            <person name="Burmester T."/>
            <person name="Clem R.J."/>
            <person name="Feyereisen R."/>
            <person name="Grimmelikhuijzen C.J.P."/>
            <person name="Hamodrakas S.J."/>
            <person name="Hansson B.S."/>
            <person name="Huguet E."/>
            <person name="Jermiin L.S."/>
            <person name="Lan Q."/>
            <person name="Lehman H.K."/>
            <person name="Lorenzen M."/>
            <person name="Merzendorfer H."/>
            <person name="Michalopoulos I."/>
            <person name="Morton D.B."/>
            <person name="Muthukrishnan S."/>
            <person name="Oakeshott J.G."/>
            <person name="Palmer W."/>
            <person name="Park Y."/>
            <person name="Passarelli A.L."/>
            <person name="Rozas J."/>
            <person name="Schwartz L.M."/>
            <person name="Smith W."/>
            <person name="Southgate A."/>
            <person name="Vilcinskas A."/>
            <person name="Vogt R."/>
            <person name="Wang P."/>
            <person name="Werren J."/>
            <person name="Yu X.Q."/>
            <person name="Zhou J.J."/>
            <person name="Brown S.J."/>
            <person name="Scherer S.E."/>
            <person name="Richards S."/>
            <person name="Blissard G.W."/>
        </authorList>
    </citation>
    <scope>NUCLEOTIDE SEQUENCE</scope>
</reference>
<proteinExistence type="predicted"/>
<accession>A0A922CZ88</accession>
<organism evidence="1 2">
    <name type="scientific">Manduca sexta</name>
    <name type="common">Tobacco hawkmoth</name>
    <name type="synonym">Tobacco hornworm</name>
    <dbReference type="NCBI Taxonomy" id="7130"/>
    <lineage>
        <taxon>Eukaryota</taxon>
        <taxon>Metazoa</taxon>
        <taxon>Ecdysozoa</taxon>
        <taxon>Arthropoda</taxon>
        <taxon>Hexapoda</taxon>
        <taxon>Insecta</taxon>
        <taxon>Pterygota</taxon>
        <taxon>Neoptera</taxon>
        <taxon>Endopterygota</taxon>
        <taxon>Lepidoptera</taxon>
        <taxon>Glossata</taxon>
        <taxon>Ditrysia</taxon>
        <taxon>Bombycoidea</taxon>
        <taxon>Sphingidae</taxon>
        <taxon>Sphinginae</taxon>
        <taxon>Sphingini</taxon>
        <taxon>Manduca</taxon>
    </lineage>
</organism>
<gene>
    <name evidence="1" type="ORF">O3G_MSEX014972</name>
</gene>
<protein>
    <recommendedName>
        <fullName evidence="3">Glycosyltransferase family 92 protein</fullName>
    </recommendedName>
</protein>
<evidence type="ECO:0000313" key="2">
    <source>
        <dbReference type="Proteomes" id="UP000791440"/>
    </source>
</evidence>
<dbReference type="EMBL" id="JH669389">
    <property type="protein sequence ID" value="KAG6465155.1"/>
    <property type="molecule type" value="Genomic_DNA"/>
</dbReference>
<dbReference type="Proteomes" id="UP000791440">
    <property type="component" value="Unassembled WGS sequence"/>
</dbReference>
<reference evidence="1" key="2">
    <citation type="submission" date="2020-12" db="EMBL/GenBank/DDBJ databases">
        <authorList>
            <person name="Kanost M."/>
        </authorList>
    </citation>
    <scope>NUCLEOTIDE SEQUENCE</scope>
</reference>
<evidence type="ECO:0000313" key="1">
    <source>
        <dbReference type="EMBL" id="KAG6465155.1"/>
    </source>
</evidence>
<name>A0A922CZ88_MANSE</name>
<dbReference type="AlphaFoldDB" id="A0A922CZ88"/>
<sequence length="429" mass="50497">MLSEILRNTSMEVRETPPLFQQIDENFYSYSSFLRSYQKYDKLTQSHAHSVDTIVIGKTQVRPNFRCNIWLEDSNKPKAGRFSFKMISDSTGEYQLYVFKCILSKNLGKPIGVSFYMNDYTVNPINAPINRLIEVNTKRVMRESGSVKFVNNIEPAICVIPNQVPLVSRDAFIEFLVFHHMMGVDYYTIYDSMISEDIIRRLNLLPSDITQWRIQFFPLNFPFIFSKSYNIVRQAVELDCLFRHFRLDKEETNKASHVMVMSWDEFLVPRVHGNVKEVVDDLDPTRKLASLEVTQLLFCLNQEDDSDVEDGYPDIIKKTHYYMLKQDTKPVFIRNLDSMTTFDDILDFRSNKNISLDILGAHKYTECRDPKVYRTNGEGYNMTQMNVFQHKFEGAMTRFRQQLVSNKIYRLYRSGQIWEKNSQELVRDL</sequence>
<keyword evidence="2" id="KW-1185">Reference proteome</keyword>
<comment type="caution">
    <text evidence="1">The sequence shown here is derived from an EMBL/GenBank/DDBJ whole genome shotgun (WGS) entry which is preliminary data.</text>
</comment>
<evidence type="ECO:0008006" key="3">
    <source>
        <dbReference type="Google" id="ProtNLM"/>
    </source>
</evidence>